<dbReference type="PANTHER" id="PTHR38692">
    <property type="entry name" value="PROTEIN SMG"/>
    <property type="match status" value="1"/>
</dbReference>
<evidence type="ECO:0000256" key="1">
    <source>
        <dbReference type="HAMAP-Rule" id="MF_00598"/>
    </source>
</evidence>
<reference evidence="3" key="1">
    <citation type="submission" date="2019-12" db="EMBL/GenBank/DDBJ databases">
        <authorList>
            <person name="Awala S.I."/>
            <person name="Rhee S.K."/>
        </authorList>
    </citation>
    <scope>NUCLEOTIDE SEQUENCE [LARGE SCALE GENOMIC DNA]</scope>
    <source>
        <strain evidence="3">IM1</strain>
    </source>
</reference>
<comment type="similarity">
    <text evidence="1">Belongs to the Smg family.</text>
</comment>
<name>A0A858Q5P4_9GAMM</name>
<keyword evidence="3" id="KW-1185">Reference proteome</keyword>
<sequence>MKENVFDVLIYLFENYLDRDAEQTPDPDEMRTELLEAGFPQQEINRAFDWLETLGAQQPMRAASLPAFRIFSSEELAKLDVECRGFLMFLEQSGILTAASREMVIDRLMALNEEPISLENLKWVVLMVLFSQPSEEVAFARMENLVYESFPGYIH</sequence>
<gene>
    <name evidence="1" type="primary">smg</name>
    <name evidence="2" type="ORF">GNH96_03640</name>
</gene>
<dbReference type="AlphaFoldDB" id="A0A858Q5P4"/>
<dbReference type="Proteomes" id="UP000503004">
    <property type="component" value="Chromosome"/>
</dbReference>
<proteinExistence type="inferred from homology"/>
<dbReference type="PANTHER" id="PTHR38692:SF1">
    <property type="entry name" value="PROTEIN SMG"/>
    <property type="match status" value="1"/>
</dbReference>
<dbReference type="Pfam" id="PF04361">
    <property type="entry name" value="DUF494"/>
    <property type="match status" value="1"/>
</dbReference>
<protein>
    <recommendedName>
        <fullName evidence="1">Protein Smg homolog</fullName>
    </recommendedName>
</protein>
<dbReference type="InterPro" id="IPR007456">
    <property type="entry name" value="Smg"/>
</dbReference>
<evidence type="ECO:0000313" key="2">
    <source>
        <dbReference type="EMBL" id="QJD29147.1"/>
    </source>
</evidence>
<dbReference type="RefSeq" id="WP_169602376.1">
    <property type="nucleotide sequence ID" value="NZ_CP046565.1"/>
</dbReference>
<dbReference type="EMBL" id="CP046565">
    <property type="protein sequence ID" value="QJD29147.1"/>
    <property type="molecule type" value="Genomic_DNA"/>
</dbReference>
<accession>A0A858Q5P4</accession>
<evidence type="ECO:0000313" key="3">
    <source>
        <dbReference type="Proteomes" id="UP000503004"/>
    </source>
</evidence>
<dbReference type="KEGG" id="metu:GNH96_03640"/>
<organism evidence="2 3">
    <name type="scientific">Methylococcus geothermalis</name>
    <dbReference type="NCBI Taxonomy" id="2681310"/>
    <lineage>
        <taxon>Bacteria</taxon>
        <taxon>Pseudomonadati</taxon>
        <taxon>Pseudomonadota</taxon>
        <taxon>Gammaproteobacteria</taxon>
        <taxon>Methylococcales</taxon>
        <taxon>Methylococcaceae</taxon>
        <taxon>Methylococcus</taxon>
    </lineage>
</organism>
<dbReference type="HAMAP" id="MF_00598">
    <property type="entry name" value="Smg"/>
    <property type="match status" value="1"/>
</dbReference>